<dbReference type="GO" id="GO:0007166">
    <property type="term" value="P:cell surface receptor signaling pathway"/>
    <property type="evidence" value="ECO:0007669"/>
    <property type="project" value="InterPro"/>
</dbReference>
<feature type="transmembrane region" description="Helical" evidence="6">
    <location>
        <begin position="505"/>
        <end position="522"/>
    </location>
</feature>
<dbReference type="OrthoDB" id="6134459at2759"/>
<dbReference type="GO" id="GO:0016020">
    <property type="term" value="C:membrane"/>
    <property type="evidence" value="ECO:0007669"/>
    <property type="project" value="UniProtKB-SubCell"/>
</dbReference>
<keyword evidence="4 6" id="KW-0472">Membrane</keyword>
<name>A0A6A4VIY2_AMPAM</name>
<dbReference type="InterPro" id="IPR053231">
    <property type="entry name" value="GPCR_LN-TM7"/>
</dbReference>
<keyword evidence="2 6" id="KW-0812">Transmembrane</keyword>
<dbReference type="SUPFAM" id="SSF81321">
    <property type="entry name" value="Family A G protein-coupled receptor-like"/>
    <property type="match status" value="1"/>
</dbReference>
<comment type="subcellular location">
    <subcellularLocation>
        <location evidence="1">Membrane</location>
        <topology evidence="1">Multi-pass membrane protein</topology>
    </subcellularLocation>
</comment>
<feature type="domain" description="G-protein coupled receptors family 2 profile 2" evidence="7">
    <location>
        <begin position="469"/>
        <end position="723"/>
    </location>
</feature>
<feature type="transmembrane region" description="Helical" evidence="6">
    <location>
        <begin position="626"/>
        <end position="653"/>
    </location>
</feature>
<dbReference type="Proteomes" id="UP000440578">
    <property type="component" value="Unassembled WGS sequence"/>
</dbReference>
<protein>
    <submittedName>
        <fullName evidence="8">G-protein coupled receptor Mth2</fullName>
    </submittedName>
</protein>
<feature type="transmembrane region" description="Helical" evidence="6">
    <location>
        <begin position="701"/>
        <end position="722"/>
    </location>
</feature>
<sequence length="764" mass="84368">MSVDGLCGVGLRKPLVASFVVLQLLLAIVLNVPVAAASTDAALLSARITADLAERNITQRCEAEHLCLLDQKRPRIEQSWEERGCLCDLECGTYGDCCRDAPAAGNQSRDDITCHVLRHYDGIYMVSSCPLDWSDAGVARRCAEPPSLSEDPFGALPVTSPNSRMTYRNYYCAMCHGDVQGAEFWRTRVECPTLTSQIRDDLNVTEAFTMENLQQNSLGQWGITIGEGDRETFHECELDPFFTETIEFLLRRCRVSISSCASNWTDPGIADLCGAYTAYVYDYDNEVYRNPHCALCNHLPPGDIDCMRRPMLRSRNFGNRFNTRSFAILMDVGDRSGSEEVGAVTVCADTQLWDPFFKMCRDVVCDAAGFILRDGVCVQVEDFNVTDTDEDITNSTDLERPISNATQATEFLLCPKYFLNGSDFEVRDNSTVYVPLYDRTYSAGQFELRDGELVICAVSADLSKFDQALSYISLLCLAASVICLTLHLLAFCLVSEIRNLSGKNLAALSVCLLVGYICFLVMPSQAPGEPGCAALAVIMYAAFIASFFWMNIMAFDVFTTLRKATKELRVASGRHLGRFLLYTIYVTLMTSAVLAAAMIAEHGGSTPAAYRPGFGDRVCWFSRRRALMAFFAVPLAAVMGINVVLFVSSALMIRETTRSTQSMTCGPSKVNLRLYSRLAVIMGLSWVVGLVAGWLDFPPIWYAFVVLNTLQGVFIFVSFTLAEKVRHKVSRAAASWTSGGGERSLTESNVNTDSSGLTVTKTRM</sequence>
<keyword evidence="3 6" id="KW-1133">Transmembrane helix</keyword>
<dbReference type="PANTHER" id="PTHR45902">
    <property type="entry name" value="LATROPHILIN RECEPTOR-LIKE PROTEIN A"/>
    <property type="match status" value="1"/>
</dbReference>
<dbReference type="EMBL" id="VIIS01001710">
    <property type="protein sequence ID" value="KAF0293995.1"/>
    <property type="molecule type" value="Genomic_DNA"/>
</dbReference>
<dbReference type="AlphaFoldDB" id="A0A6A4VIY2"/>
<dbReference type="GO" id="GO:0004930">
    <property type="term" value="F:G protein-coupled receptor activity"/>
    <property type="evidence" value="ECO:0007669"/>
    <property type="project" value="InterPro"/>
</dbReference>
<reference evidence="8 9" key="1">
    <citation type="submission" date="2019-07" db="EMBL/GenBank/DDBJ databases">
        <title>Draft genome assembly of a fouling barnacle, Amphibalanus amphitrite (Darwin, 1854): The first reference genome for Thecostraca.</title>
        <authorList>
            <person name="Kim W."/>
        </authorList>
    </citation>
    <scope>NUCLEOTIDE SEQUENCE [LARGE SCALE GENOMIC DNA]</scope>
    <source>
        <strain evidence="8">SNU_AA5</strain>
        <tissue evidence="8">Soma without cirri and trophi</tissue>
    </source>
</reference>
<evidence type="ECO:0000256" key="3">
    <source>
        <dbReference type="ARBA" id="ARBA00022989"/>
    </source>
</evidence>
<evidence type="ECO:0000256" key="6">
    <source>
        <dbReference type="SAM" id="Phobius"/>
    </source>
</evidence>
<proteinExistence type="predicted"/>
<dbReference type="PANTHER" id="PTHR45902:SF5">
    <property type="entry name" value="G-PROTEIN COUPLED RECEPTORS FAMILY 2 PROFILE 2 DOMAIN-CONTAINING PROTEIN"/>
    <property type="match status" value="1"/>
</dbReference>
<evidence type="ECO:0000256" key="5">
    <source>
        <dbReference type="SAM" id="MobiDB-lite"/>
    </source>
</evidence>
<dbReference type="CDD" id="cd15039">
    <property type="entry name" value="7tmB3_Methuselah-like"/>
    <property type="match status" value="1"/>
</dbReference>
<feature type="transmembrane region" description="Helical" evidence="6">
    <location>
        <begin position="579"/>
        <end position="600"/>
    </location>
</feature>
<evidence type="ECO:0000256" key="2">
    <source>
        <dbReference type="ARBA" id="ARBA00022692"/>
    </source>
</evidence>
<comment type="caution">
    <text evidence="8">The sequence shown here is derived from an EMBL/GenBank/DDBJ whole genome shotgun (WGS) entry which is preliminary data.</text>
</comment>
<accession>A0A6A4VIY2</accession>
<evidence type="ECO:0000256" key="4">
    <source>
        <dbReference type="ARBA" id="ARBA00023136"/>
    </source>
</evidence>
<feature type="transmembrane region" description="Helical" evidence="6">
    <location>
        <begin position="534"/>
        <end position="558"/>
    </location>
</feature>
<dbReference type="Gene3D" id="1.20.1070.10">
    <property type="entry name" value="Rhodopsin 7-helix transmembrane proteins"/>
    <property type="match status" value="1"/>
</dbReference>
<keyword evidence="9" id="KW-1185">Reference proteome</keyword>
<feature type="transmembrane region" description="Helical" evidence="6">
    <location>
        <begin position="674"/>
        <end position="695"/>
    </location>
</feature>
<dbReference type="InterPro" id="IPR000832">
    <property type="entry name" value="GPCR_2_secretin-like"/>
</dbReference>
<evidence type="ECO:0000259" key="7">
    <source>
        <dbReference type="PROSITE" id="PS50261"/>
    </source>
</evidence>
<dbReference type="Pfam" id="PF00002">
    <property type="entry name" value="7tm_2"/>
    <property type="match status" value="1"/>
</dbReference>
<feature type="transmembrane region" description="Helical" evidence="6">
    <location>
        <begin position="468"/>
        <end position="493"/>
    </location>
</feature>
<gene>
    <name evidence="8" type="primary">mth2_1</name>
    <name evidence="8" type="ORF">FJT64_008275</name>
</gene>
<evidence type="ECO:0000256" key="1">
    <source>
        <dbReference type="ARBA" id="ARBA00004141"/>
    </source>
</evidence>
<feature type="region of interest" description="Disordered" evidence="5">
    <location>
        <begin position="737"/>
        <end position="764"/>
    </location>
</feature>
<organism evidence="8 9">
    <name type="scientific">Amphibalanus amphitrite</name>
    <name type="common">Striped barnacle</name>
    <name type="synonym">Balanus amphitrite</name>
    <dbReference type="NCBI Taxonomy" id="1232801"/>
    <lineage>
        <taxon>Eukaryota</taxon>
        <taxon>Metazoa</taxon>
        <taxon>Ecdysozoa</taxon>
        <taxon>Arthropoda</taxon>
        <taxon>Crustacea</taxon>
        <taxon>Multicrustacea</taxon>
        <taxon>Cirripedia</taxon>
        <taxon>Thoracica</taxon>
        <taxon>Thoracicalcarea</taxon>
        <taxon>Balanomorpha</taxon>
        <taxon>Balanoidea</taxon>
        <taxon>Balanidae</taxon>
        <taxon>Amphibalaninae</taxon>
        <taxon>Amphibalanus</taxon>
    </lineage>
</organism>
<dbReference type="InterPro" id="IPR017981">
    <property type="entry name" value="GPCR_2-like_7TM"/>
</dbReference>
<feature type="compositionally biased region" description="Polar residues" evidence="5">
    <location>
        <begin position="746"/>
        <end position="764"/>
    </location>
</feature>
<evidence type="ECO:0000313" key="9">
    <source>
        <dbReference type="Proteomes" id="UP000440578"/>
    </source>
</evidence>
<dbReference type="PROSITE" id="PS50261">
    <property type="entry name" value="G_PROTEIN_RECEP_F2_4"/>
    <property type="match status" value="1"/>
</dbReference>
<evidence type="ECO:0000313" key="8">
    <source>
        <dbReference type="EMBL" id="KAF0293995.1"/>
    </source>
</evidence>
<keyword evidence="8" id="KW-0675">Receptor</keyword>